<dbReference type="InterPro" id="IPR050447">
    <property type="entry name" value="Erg6_SMT_methyltransf"/>
</dbReference>
<dbReference type="EMBL" id="CP036269">
    <property type="protein sequence ID" value="QDT41899.1"/>
    <property type="molecule type" value="Genomic_DNA"/>
</dbReference>
<dbReference type="CDD" id="cd02440">
    <property type="entry name" value="AdoMet_MTases"/>
    <property type="match status" value="1"/>
</dbReference>
<keyword evidence="1" id="KW-0808">Transferase</keyword>
<protein>
    <submittedName>
        <fullName evidence="1">Demethylrebeccamycin-D-glucose O-methyltransferase</fullName>
        <ecNumber evidence="1">2.1.1.164</ecNumber>
    </submittedName>
</protein>
<dbReference type="PANTHER" id="PTHR44068:SF11">
    <property type="entry name" value="GERANYL DIPHOSPHATE 2-C-METHYLTRANSFERASE"/>
    <property type="match status" value="1"/>
</dbReference>
<dbReference type="PANTHER" id="PTHR44068">
    <property type="entry name" value="ZGC:194242"/>
    <property type="match status" value="1"/>
</dbReference>
<organism evidence="1 2">
    <name type="scientific">Gimesia alba</name>
    <dbReference type="NCBI Taxonomy" id="2527973"/>
    <lineage>
        <taxon>Bacteria</taxon>
        <taxon>Pseudomonadati</taxon>
        <taxon>Planctomycetota</taxon>
        <taxon>Planctomycetia</taxon>
        <taxon>Planctomycetales</taxon>
        <taxon>Planctomycetaceae</taxon>
        <taxon>Gimesia</taxon>
    </lineage>
</organism>
<reference evidence="1 2" key="1">
    <citation type="submission" date="2019-02" db="EMBL/GenBank/DDBJ databases">
        <title>Deep-cultivation of Planctomycetes and their phenomic and genomic characterization uncovers novel biology.</title>
        <authorList>
            <person name="Wiegand S."/>
            <person name="Jogler M."/>
            <person name="Boedeker C."/>
            <person name="Pinto D."/>
            <person name="Vollmers J."/>
            <person name="Rivas-Marin E."/>
            <person name="Kohn T."/>
            <person name="Peeters S.H."/>
            <person name="Heuer A."/>
            <person name="Rast P."/>
            <person name="Oberbeckmann S."/>
            <person name="Bunk B."/>
            <person name="Jeske O."/>
            <person name="Meyerdierks A."/>
            <person name="Storesund J.E."/>
            <person name="Kallscheuer N."/>
            <person name="Luecker S."/>
            <person name="Lage O.M."/>
            <person name="Pohl T."/>
            <person name="Merkel B.J."/>
            <person name="Hornburger P."/>
            <person name="Mueller R.-W."/>
            <person name="Bruemmer F."/>
            <person name="Labrenz M."/>
            <person name="Spormann A.M."/>
            <person name="Op den Camp H."/>
            <person name="Overmann J."/>
            <person name="Amann R."/>
            <person name="Jetten M.S.M."/>
            <person name="Mascher T."/>
            <person name="Medema M.H."/>
            <person name="Devos D.P."/>
            <person name="Kaster A.-K."/>
            <person name="Ovreas L."/>
            <person name="Rohde M."/>
            <person name="Galperin M.Y."/>
            <person name="Jogler C."/>
        </authorList>
    </citation>
    <scope>NUCLEOTIDE SEQUENCE [LARGE SCALE GENOMIC DNA]</scope>
    <source>
        <strain evidence="1 2">Pan241w</strain>
    </source>
</reference>
<dbReference type="OrthoDB" id="278023at2"/>
<dbReference type="GO" id="GO:0032259">
    <property type="term" value="P:methylation"/>
    <property type="evidence" value="ECO:0007669"/>
    <property type="project" value="UniProtKB-KW"/>
</dbReference>
<dbReference type="RefSeq" id="WP_145214227.1">
    <property type="nucleotide sequence ID" value="NZ_CP036269.1"/>
</dbReference>
<dbReference type="EC" id="2.1.1.164" evidence="1"/>
<name>A0A517RDE9_9PLAN</name>
<evidence type="ECO:0000313" key="1">
    <source>
        <dbReference type="EMBL" id="QDT41899.1"/>
    </source>
</evidence>
<dbReference type="AlphaFoldDB" id="A0A517RDE9"/>
<dbReference type="GO" id="GO:0102082">
    <property type="term" value="F:demethylrebeccamycin--D-glucose O-methyltransferase activity"/>
    <property type="evidence" value="ECO:0007669"/>
    <property type="project" value="UniProtKB-EC"/>
</dbReference>
<dbReference type="Proteomes" id="UP000317171">
    <property type="component" value="Chromosome"/>
</dbReference>
<dbReference type="KEGG" id="gaz:Pan241w_19790"/>
<proteinExistence type="predicted"/>
<keyword evidence="1" id="KW-0489">Methyltransferase</keyword>
<dbReference type="InterPro" id="IPR029063">
    <property type="entry name" value="SAM-dependent_MTases_sf"/>
</dbReference>
<accession>A0A517RDE9</accession>
<keyword evidence="2" id="KW-1185">Reference proteome</keyword>
<dbReference type="Pfam" id="PF02353">
    <property type="entry name" value="CMAS"/>
    <property type="match status" value="1"/>
</dbReference>
<dbReference type="Gene3D" id="3.40.50.150">
    <property type="entry name" value="Vaccinia Virus protein VP39"/>
    <property type="match status" value="1"/>
</dbReference>
<gene>
    <name evidence="1" type="primary">rebM_1</name>
    <name evidence="1" type="ORF">Pan241w_19790</name>
</gene>
<dbReference type="SUPFAM" id="SSF53335">
    <property type="entry name" value="S-adenosyl-L-methionine-dependent methyltransferases"/>
    <property type="match status" value="1"/>
</dbReference>
<evidence type="ECO:0000313" key="2">
    <source>
        <dbReference type="Proteomes" id="UP000317171"/>
    </source>
</evidence>
<sequence>MISCPTVQKDVIRSHYNLTTLFYRLLWGRHIHHGLWDEHSNAALELSDYEKTSAIAQQKLTETLAEFIDVQPDESLLDVGCGMGGSSIHLAKTFGCQVTGITLSPVQKRWASLESRWRGQRHNTQFLCQDAETAEFPPESFDVIWSIECTEHLFDKQAFFHKAASWLRPGGRMVICAWLAGDQLESEDAIQQVYDVCEGFFCPSLGSAEDYQSWMENGGLEFQEYHNWTNRVSQTWEICQQRVQKTGVRWLARLIDRDTVMFLDRFETILKAYETGAMQYGCFIARKPL</sequence>